<dbReference type="Proteomes" id="UP001189429">
    <property type="component" value="Unassembled WGS sequence"/>
</dbReference>
<evidence type="ECO:0000256" key="1">
    <source>
        <dbReference type="SAM" id="MobiDB-lite"/>
    </source>
</evidence>
<feature type="region of interest" description="Disordered" evidence="1">
    <location>
        <begin position="77"/>
        <end position="100"/>
    </location>
</feature>
<sequence>MARIRAPLRPAPSWLAARTGGPRHERPVGARRAGRCTRCGGKRLAAAAQRTPLAKGVAPARGPAACPIGLGARPRVGQRGHGRCGGGGATENQREGGEGRGLCCSQRALSQGTLWPGRVPRPLGSHAANRTTKTARPAFVRHLPAGNGARTSGEPRGEQNRDASHPGARAGRPASQAQAADTTLARSFSHLRAASRSWRRRAFRCSSWNSRAGSDPTSASCSLGFGVPSACQVFALTLSWLISESSPSLSRSAWYTAASTSAFSSAAPSTVLPSMPFFWLSRPAHSHFTSAILSSPSSSWASTLSCSCCWAAILISFAISSRKSSIVNVSAWPCSSHGIPSSVAARVICSARLTAFAKSSSSSGRSCSSIC</sequence>
<feature type="compositionally biased region" description="Basic and acidic residues" evidence="1">
    <location>
        <begin position="153"/>
        <end position="164"/>
    </location>
</feature>
<keyword evidence="3" id="KW-1185">Reference proteome</keyword>
<feature type="region of interest" description="Disordered" evidence="1">
    <location>
        <begin position="1"/>
        <end position="34"/>
    </location>
</feature>
<accession>A0ABN9YKZ2</accession>
<reference evidence="2" key="1">
    <citation type="submission" date="2023-10" db="EMBL/GenBank/DDBJ databases">
        <authorList>
            <person name="Chen Y."/>
            <person name="Shah S."/>
            <person name="Dougan E. K."/>
            <person name="Thang M."/>
            <person name="Chan C."/>
        </authorList>
    </citation>
    <scope>NUCLEOTIDE SEQUENCE [LARGE SCALE GENOMIC DNA]</scope>
</reference>
<evidence type="ECO:0000313" key="3">
    <source>
        <dbReference type="Proteomes" id="UP001189429"/>
    </source>
</evidence>
<proteinExistence type="predicted"/>
<protein>
    <submittedName>
        <fullName evidence="2">Uncharacterized protein</fullName>
    </submittedName>
</protein>
<organism evidence="2 3">
    <name type="scientific">Prorocentrum cordatum</name>
    <dbReference type="NCBI Taxonomy" id="2364126"/>
    <lineage>
        <taxon>Eukaryota</taxon>
        <taxon>Sar</taxon>
        <taxon>Alveolata</taxon>
        <taxon>Dinophyceae</taxon>
        <taxon>Prorocentrales</taxon>
        <taxon>Prorocentraceae</taxon>
        <taxon>Prorocentrum</taxon>
    </lineage>
</organism>
<name>A0ABN9YKZ2_9DINO</name>
<gene>
    <name evidence="2" type="ORF">PCOR1329_LOCUS85483</name>
</gene>
<dbReference type="EMBL" id="CAUYUJ010022623">
    <property type="protein sequence ID" value="CAK0911685.1"/>
    <property type="molecule type" value="Genomic_DNA"/>
</dbReference>
<evidence type="ECO:0000313" key="2">
    <source>
        <dbReference type="EMBL" id="CAK0911685.1"/>
    </source>
</evidence>
<comment type="caution">
    <text evidence="2">The sequence shown here is derived from an EMBL/GenBank/DDBJ whole genome shotgun (WGS) entry which is preliminary data.</text>
</comment>
<feature type="region of interest" description="Disordered" evidence="1">
    <location>
        <begin position="115"/>
        <end position="182"/>
    </location>
</feature>